<keyword evidence="2" id="KW-1185">Reference proteome</keyword>
<sequence>MSLLLATGHYLDFGPTPTQSTRHFLKHRGTKRCEANLVVLGQKPSRARTDPISNGSQFCFVASHRVDSNWAYIITRHLYKCLSIRLPLLHLAYENFKLYIEKMKHFHDKMISRNEFSISQKVLLFNSRLKIEDEPTNKGPFKVNDKKFKPFHESLVVVEEHIENLSLIQPTFSKHKSSYLDEGDLPQNFDMHKYHVVWVVSQSGNVK</sequence>
<feature type="non-terminal residue" evidence="1">
    <location>
        <position position="1"/>
    </location>
</feature>
<organism evidence="1 2">
    <name type="scientific">Mucuna pruriens</name>
    <name type="common">Velvet bean</name>
    <name type="synonym">Dolichos pruriens</name>
    <dbReference type="NCBI Taxonomy" id="157652"/>
    <lineage>
        <taxon>Eukaryota</taxon>
        <taxon>Viridiplantae</taxon>
        <taxon>Streptophyta</taxon>
        <taxon>Embryophyta</taxon>
        <taxon>Tracheophyta</taxon>
        <taxon>Spermatophyta</taxon>
        <taxon>Magnoliopsida</taxon>
        <taxon>eudicotyledons</taxon>
        <taxon>Gunneridae</taxon>
        <taxon>Pentapetalae</taxon>
        <taxon>rosids</taxon>
        <taxon>fabids</taxon>
        <taxon>Fabales</taxon>
        <taxon>Fabaceae</taxon>
        <taxon>Papilionoideae</taxon>
        <taxon>50 kb inversion clade</taxon>
        <taxon>NPAAA clade</taxon>
        <taxon>indigoferoid/millettioid clade</taxon>
        <taxon>Phaseoleae</taxon>
        <taxon>Mucuna</taxon>
    </lineage>
</organism>
<accession>A0A371GG94</accession>
<reference evidence="1" key="1">
    <citation type="submission" date="2018-05" db="EMBL/GenBank/DDBJ databases">
        <title>Draft genome of Mucuna pruriens seed.</title>
        <authorList>
            <person name="Nnadi N.E."/>
            <person name="Vos R."/>
            <person name="Hasami M.H."/>
            <person name="Devisetty U.K."/>
            <person name="Aguiy J.C."/>
        </authorList>
    </citation>
    <scope>NUCLEOTIDE SEQUENCE [LARGE SCALE GENOMIC DNA]</scope>
    <source>
        <strain evidence="1">JCA_2017</strain>
    </source>
</reference>
<protein>
    <submittedName>
        <fullName evidence="1">Uncharacterized protein</fullName>
    </submittedName>
</protein>
<comment type="caution">
    <text evidence="1">The sequence shown here is derived from an EMBL/GenBank/DDBJ whole genome shotgun (WGS) entry which is preliminary data.</text>
</comment>
<dbReference type="Proteomes" id="UP000257109">
    <property type="component" value="Unassembled WGS sequence"/>
</dbReference>
<name>A0A371GG94_MUCPR</name>
<dbReference type="AlphaFoldDB" id="A0A371GG94"/>
<proteinExistence type="predicted"/>
<evidence type="ECO:0000313" key="1">
    <source>
        <dbReference type="EMBL" id="RDX89568.1"/>
    </source>
</evidence>
<dbReference type="EMBL" id="QJKJ01005635">
    <property type="protein sequence ID" value="RDX89568.1"/>
    <property type="molecule type" value="Genomic_DNA"/>
</dbReference>
<evidence type="ECO:0000313" key="2">
    <source>
        <dbReference type="Proteomes" id="UP000257109"/>
    </source>
</evidence>
<gene>
    <name evidence="1" type="ORF">CR513_28691</name>
</gene>